<gene>
    <name evidence="1" type="ORF">JHZ39_001937</name>
</gene>
<dbReference type="RefSeq" id="WP_065087154.1">
    <property type="nucleotide sequence ID" value="NZ_CAJHFX010000014.1"/>
</dbReference>
<protein>
    <submittedName>
        <fullName evidence="1">DGQHR domain-containing protein</fullName>
    </submittedName>
</protein>
<dbReference type="AlphaFoldDB" id="A0A9P2L8T3"/>
<dbReference type="Pfam" id="PF14072">
    <property type="entry name" value="DndB"/>
    <property type="match status" value="1"/>
</dbReference>
<proteinExistence type="predicted"/>
<comment type="caution">
    <text evidence="1">The sequence shown here is derived from an EMBL/GenBank/DDBJ whole genome shotgun (WGS) entry which is preliminary data.</text>
</comment>
<dbReference type="InterPro" id="IPR017601">
    <property type="entry name" value="DGQHR-contain_dom"/>
</dbReference>
<accession>A0A9P2L8T3</accession>
<evidence type="ECO:0000313" key="1">
    <source>
        <dbReference type="EMBL" id="EGY2377563.1"/>
    </source>
</evidence>
<name>A0A9P2L8T3_ACIBA</name>
<dbReference type="NCBIfam" id="TIGR03187">
    <property type="entry name" value="DGQHR"/>
    <property type="match status" value="1"/>
</dbReference>
<dbReference type="InterPro" id="IPR017642">
    <property type="entry name" value="DNA_S_mod_DndB"/>
</dbReference>
<sequence>MNQSNQYVEENYRVLKSNFGDIPTYTFTMKVKDILKIYYVAVRGVDKEDGAVQRVLSKSRINAIRDYILEGNNFFNSFILNWTDKNYSPEIDIDTIKLHLVPASAQVIDGQHRLAGLDAAYQLDESNTVGEKELVVTLCLGLSTKQAAEIFLNINTEQKPVPKSLMFDLFGEVVSDEEHCINRATDIAKALNEDPLSPFYKLIKFPGSPKGVGSLELSTFVSAFKESLKKDGKFYVYKINHLDQQKALISNFFQAIKNYYVDAKIWNISTKNPFIKASGFNGAVDFLLETLIGKCAERKSFTVATIMEIINFDKNDLFLVEDIKGLDGKTARKKVKEELERNLIQSVLDDDHNYEF</sequence>
<dbReference type="EMBL" id="AAYLMQ010000020">
    <property type="protein sequence ID" value="EGY2377563.1"/>
    <property type="molecule type" value="Genomic_DNA"/>
</dbReference>
<dbReference type="CDD" id="cd16413">
    <property type="entry name" value="DGQHR_domain"/>
    <property type="match status" value="1"/>
</dbReference>
<reference evidence="1" key="1">
    <citation type="submission" date="2020-12" db="EMBL/GenBank/DDBJ databases">
        <authorList>
            <consortium name="Clinical and Environmental Microbiology Branch: Whole genome sequencing antimicrobial resistance pathogens in the healthcare setting"/>
        </authorList>
    </citation>
    <scope>NUCLEOTIDE SEQUENCE</scope>
    <source>
        <strain evidence="1">2018HL-00813</strain>
    </source>
</reference>
<organism evidence="1">
    <name type="scientific">Acinetobacter baumannii</name>
    <dbReference type="NCBI Taxonomy" id="470"/>
    <lineage>
        <taxon>Bacteria</taxon>
        <taxon>Pseudomonadati</taxon>
        <taxon>Pseudomonadota</taxon>
        <taxon>Gammaproteobacteria</taxon>
        <taxon>Moraxellales</taxon>
        <taxon>Moraxellaceae</taxon>
        <taxon>Acinetobacter</taxon>
        <taxon>Acinetobacter calcoaceticus/baumannii complex</taxon>
    </lineage>
</organism>